<comment type="caution">
    <text evidence="2">The sequence shown here is derived from an EMBL/GenBank/DDBJ whole genome shotgun (WGS) entry which is preliminary data.</text>
</comment>
<name>A0ABR3YGE4_9EURO</name>
<evidence type="ECO:0000313" key="2">
    <source>
        <dbReference type="EMBL" id="KAL1886912.1"/>
    </source>
</evidence>
<proteinExistence type="predicted"/>
<organism evidence="2 3">
    <name type="scientific">Paecilomyces lecythidis</name>
    <dbReference type="NCBI Taxonomy" id="3004212"/>
    <lineage>
        <taxon>Eukaryota</taxon>
        <taxon>Fungi</taxon>
        <taxon>Dikarya</taxon>
        <taxon>Ascomycota</taxon>
        <taxon>Pezizomycotina</taxon>
        <taxon>Eurotiomycetes</taxon>
        <taxon>Eurotiomycetidae</taxon>
        <taxon>Eurotiales</taxon>
        <taxon>Thermoascaceae</taxon>
        <taxon>Paecilomyces</taxon>
    </lineage>
</organism>
<feature type="compositionally biased region" description="Polar residues" evidence="1">
    <location>
        <begin position="381"/>
        <end position="397"/>
    </location>
</feature>
<dbReference type="PANTHER" id="PTHR42034">
    <property type="entry name" value="CHROMOSOME 7, WHOLE GENOME SHOTGUN SEQUENCE-RELATED"/>
    <property type="match status" value="1"/>
</dbReference>
<accession>A0ABR3YGE4</accession>
<sequence length="397" mass="43051">MPWTETAPGLFYRPLGENETFIKLVGDPGHALKREHWAINFTATIRPLGALADSYRTETLPALIRRAWIHLRFCHPSLAAKPDESNTALIYNVPSSPQDLQNWALQTFTTVPAAVSAHEVIATLPPHPYATLYFIPRSGELLGHTAHWRTDGIGSMMLLDALLGLLTQPNLSDDPFSALPWGSETERLAPSVEEAASIPAVVSSAQKAEADKALASFALAAGAVGIPYNGDKMSVPAGTRSARTILSVPATAAVVKATKARGLTVTAAVHASIAGAHFRLASPENRGRHYASTIRVNLRPYLSEPYSTPAYAAGLYTTGWMVKVNSDIDWNGRAKLYREEYGRGLSTDYMAGHQEYANQLCTLIRNLPQGGESPSDVDTRSLATHSAWPQSFSERHT</sequence>
<evidence type="ECO:0000256" key="1">
    <source>
        <dbReference type="SAM" id="MobiDB-lite"/>
    </source>
</evidence>
<dbReference type="Gene3D" id="3.30.559.10">
    <property type="entry name" value="Chloramphenicol acetyltransferase-like domain"/>
    <property type="match status" value="1"/>
</dbReference>
<dbReference type="PANTHER" id="PTHR42034:SF1">
    <property type="entry name" value="CONDENSATION DOMAIN-CONTAINING PROTEIN"/>
    <property type="match status" value="1"/>
</dbReference>
<gene>
    <name evidence="2" type="ORF">Plec18167_000847</name>
</gene>
<feature type="region of interest" description="Disordered" evidence="1">
    <location>
        <begin position="370"/>
        <end position="397"/>
    </location>
</feature>
<keyword evidence="3" id="KW-1185">Reference proteome</keyword>
<evidence type="ECO:0000313" key="3">
    <source>
        <dbReference type="Proteomes" id="UP001583193"/>
    </source>
</evidence>
<protein>
    <submittedName>
        <fullName evidence="2">Uncharacterized protein</fullName>
    </submittedName>
</protein>
<dbReference type="Proteomes" id="UP001583193">
    <property type="component" value="Unassembled WGS sequence"/>
</dbReference>
<dbReference type="EMBL" id="JAVDPF010000001">
    <property type="protein sequence ID" value="KAL1886912.1"/>
    <property type="molecule type" value="Genomic_DNA"/>
</dbReference>
<dbReference type="InterPro" id="IPR023213">
    <property type="entry name" value="CAT-like_dom_sf"/>
</dbReference>
<dbReference type="Gene3D" id="3.30.559.30">
    <property type="entry name" value="Nonribosomal peptide synthetase, condensation domain"/>
    <property type="match status" value="1"/>
</dbReference>
<reference evidence="2 3" key="1">
    <citation type="journal article" date="2024" name="IMA Fungus">
        <title>IMA Genome - F19 : A genome assembly and annotation guide to empower mycologists, including annotated draft genome sequences of Ceratocystis pirilliformis, Diaporthe australafricana, Fusarium ophioides, Paecilomyces lecythidis, and Sporothrix stenoceras.</title>
        <authorList>
            <person name="Aylward J."/>
            <person name="Wilson A.M."/>
            <person name="Visagie C.M."/>
            <person name="Spraker J."/>
            <person name="Barnes I."/>
            <person name="Buitendag C."/>
            <person name="Ceriani C."/>
            <person name="Del Mar Angel L."/>
            <person name="du Plessis D."/>
            <person name="Fuchs T."/>
            <person name="Gasser K."/>
            <person name="Kramer D."/>
            <person name="Li W."/>
            <person name="Munsamy K."/>
            <person name="Piso A."/>
            <person name="Price J.L."/>
            <person name="Sonnekus B."/>
            <person name="Thomas C."/>
            <person name="van der Nest A."/>
            <person name="van Dijk A."/>
            <person name="van Heerden A."/>
            <person name="van Vuuren N."/>
            <person name="Yilmaz N."/>
            <person name="Duong T.A."/>
            <person name="van der Merwe N.A."/>
            <person name="Wingfield M.J."/>
            <person name="Wingfield B.D."/>
        </authorList>
    </citation>
    <scope>NUCLEOTIDE SEQUENCE [LARGE SCALE GENOMIC DNA]</scope>
    <source>
        <strain evidence="2 3">CMW 18167</strain>
    </source>
</reference>